<dbReference type="PANTHER" id="PTHR43433:SF5">
    <property type="entry name" value="AB HYDROLASE-1 DOMAIN-CONTAINING PROTEIN"/>
    <property type="match status" value="1"/>
</dbReference>
<feature type="domain" description="AB hydrolase-1" evidence="1">
    <location>
        <begin position="25"/>
        <end position="141"/>
    </location>
</feature>
<reference evidence="2" key="1">
    <citation type="journal article" date="2014" name="Int. J. Syst. Evol. Microbiol.">
        <title>Complete genome sequence of Corynebacterium casei LMG S-19264T (=DSM 44701T), isolated from a smear-ripened cheese.</title>
        <authorList>
            <consortium name="US DOE Joint Genome Institute (JGI-PGF)"/>
            <person name="Walter F."/>
            <person name="Albersmeier A."/>
            <person name="Kalinowski J."/>
            <person name="Ruckert C."/>
        </authorList>
    </citation>
    <scope>NUCLEOTIDE SEQUENCE</scope>
    <source>
        <strain evidence="2">CGMCC 4.7430</strain>
    </source>
</reference>
<accession>A0A918ABK3</accession>
<dbReference type="SUPFAM" id="SSF53474">
    <property type="entry name" value="alpha/beta-Hydrolases"/>
    <property type="match status" value="1"/>
</dbReference>
<keyword evidence="3" id="KW-1185">Reference proteome</keyword>
<dbReference type="Proteomes" id="UP000660745">
    <property type="component" value="Unassembled WGS sequence"/>
</dbReference>
<keyword evidence="2" id="KW-0378">Hydrolase</keyword>
<protein>
    <submittedName>
        <fullName evidence="2">Hydrolase</fullName>
    </submittedName>
</protein>
<name>A0A918ABK3_9ACTN</name>
<evidence type="ECO:0000313" key="2">
    <source>
        <dbReference type="EMBL" id="GGP14236.1"/>
    </source>
</evidence>
<dbReference type="GO" id="GO:0046503">
    <property type="term" value="P:glycerolipid catabolic process"/>
    <property type="evidence" value="ECO:0007669"/>
    <property type="project" value="TreeGrafter"/>
</dbReference>
<evidence type="ECO:0000259" key="1">
    <source>
        <dbReference type="Pfam" id="PF00561"/>
    </source>
</evidence>
<dbReference type="PANTHER" id="PTHR43433">
    <property type="entry name" value="HYDROLASE, ALPHA/BETA FOLD FAMILY PROTEIN"/>
    <property type="match status" value="1"/>
</dbReference>
<evidence type="ECO:0000313" key="3">
    <source>
        <dbReference type="Proteomes" id="UP000660745"/>
    </source>
</evidence>
<organism evidence="2 3">
    <name type="scientific">Nonomuraea glycinis</name>
    <dbReference type="NCBI Taxonomy" id="2047744"/>
    <lineage>
        <taxon>Bacteria</taxon>
        <taxon>Bacillati</taxon>
        <taxon>Actinomycetota</taxon>
        <taxon>Actinomycetes</taxon>
        <taxon>Streptosporangiales</taxon>
        <taxon>Streptosporangiaceae</taxon>
        <taxon>Nonomuraea</taxon>
    </lineage>
</organism>
<dbReference type="RefSeq" id="WP_189142970.1">
    <property type="nucleotide sequence ID" value="NZ_BMNK01000016.1"/>
</dbReference>
<dbReference type="InterPro" id="IPR050471">
    <property type="entry name" value="AB_hydrolase"/>
</dbReference>
<proteinExistence type="predicted"/>
<dbReference type="AlphaFoldDB" id="A0A918ABK3"/>
<dbReference type="EMBL" id="BMNK01000016">
    <property type="protein sequence ID" value="GGP14236.1"/>
    <property type="molecule type" value="Genomic_DNA"/>
</dbReference>
<sequence>MTDPTTGRLRVDGATLHYEVRGTGPLLLLIPGGAGDAASYDGIADDLAIDHTVASYDPRGMSRSPLDDPEATQQVAQHADDAFRLLELLSPDTPARVAGCSSGAIVALHLLATHPGRLARVVAHEPPVVEVLPDAAEHRAMLARVQDTFRRDGLMPAVAEFAAALSRPAGLNRPADLSQPAGLSRSGAEKPVAAEAVMELPPRAAARAERTKANMPYFLGRIVPSFMAYVPDLDRLAALSDRLVLAGGADSRGELPYRPAAFLAERCGTELVHFPGGHIGLSTHPTEFGELLRKVLSA</sequence>
<reference evidence="2" key="2">
    <citation type="submission" date="2020-09" db="EMBL/GenBank/DDBJ databases">
        <authorList>
            <person name="Sun Q."/>
            <person name="Zhou Y."/>
        </authorList>
    </citation>
    <scope>NUCLEOTIDE SEQUENCE</scope>
    <source>
        <strain evidence="2">CGMCC 4.7430</strain>
    </source>
</reference>
<dbReference type="InterPro" id="IPR000073">
    <property type="entry name" value="AB_hydrolase_1"/>
</dbReference>
<comment type="caution">
    <text evidence="2">The sequence shown here is derived from an EMBL/GenBank/DDBJ whole genome shotgun (WGS) entry which is preliminary data.</text>
</comment>
<dbReference type="Pfam" id="PF00561">
    <property type="entry name" value="Abhydrolase_1"/>
    <property type="match status" value="1"/>
</dbReference>
<gene>
    <name evidence="2" type="ORF">GCM10012278_69090</name>
</gene>
<dbReference type="InterPro" id="IPR029058">
    <property type="entry name" value="AB_hydrolase_fold"/>
</dbReference>
<dbReference type="GO" id="GO:0004806">
    <property type="term" value="F:triacylglycerol lipase activity"/>
    <property type="evidence" value="ECO:0007669"/>
    <property type="project" value="TreeGrafter"/>
</dbReference>
<dbReference type="Gene3D" id="3.40.50.1820">
    <property type="entry name" value="alpha/beta hydrolase"/>
    <property type="match status" value="1"/>
</dbReference>